<dbReference type="InterPro" id="IPR003961">
    <property type="entry name" value="FN3_dom"/>
</dbReference>
<dbReference type="OrthoDB" id="965820at2"/>
<dbReference type="SUPFAM" id="SSF49265">
    <property type="entry name" value="Fibronectin type III"/>
    <property type="match status" value="1"/>
</dbReference>
<name>A0A2N0VKS2_9BACT</name>
<protein>
    <recommendedName>
        <fullName evidence="1">Fibronectin type-III domain-containing protein</fullName>
    </recommendedName>
</protein>
<proteinExistence type="predicted"/>
<dbReference type="Proteomes" id="UP000233398">
    <property type="component" value="Unassembled WGS sequence"/>
</dbReference>
<dbReference type="RefSeq" id="WP_101072052.1">
    <property type="nucleotide sequence ID" value="NZ_PISP01000001.1"/>
</dbReference>
<evidence type="ECO:0000313" key="2">
    <source>
        <dbReference type="EMBL" id="PKD44764.1"/>
    </source>
</evidence>
<dbReference type="InterPro" id="IPR013783">
    <property type="entry name" value="Ig-like_fold"/>
</dbReference>
<dbReference type="InterPro" id="IPR036116">
    <property type="entry name" value="FN3_sf"/>
</dbReference>
<dbReference type="Gene3D" id="2.60.40.4070">
    <property type="match status" value="1"/>
</dbReference>
<dbReference type="InterPro" id="IPR026444">
    <property type="entry name" value="Secre_tail"/>
</dbReference>
<feature type="domain" description="Fibronectin type-III" evidence="1">
    <location>
        <begin position="829"/>
        <end position="926"/>
    </location>
</feature>
<dbReference type="NCBIfam" id="NF038133">
    <property type="entry name" value="choice_anch_L"/>
    <property type="match status" value="1"/>
</dbReference>
<organism evidence="2 3">
    <name type="scientific">Rhodohalobacter barkolensis</name>
    <dbReference type="NCBI Taxonomy" id="2053187"/>
    <lineage>
        <taxon>Bacteria</taxon>
        <taxon>Pseudomonadati</taxon>
        <taxon>Balneolota</taxon>
        <taxon>Balneolia</taxon>
        <taxon>Balneolales</taxon>
        <taxon>Balneolaceae</taxon>
        <taxon>Rhodohalobacter</taxon>
    </lineage>
</organism>
<evidence type="ECO:0000313" key="3">
    <source>
        <dbReference type="Proteomes" id="UP000233398"/>
    </source>
</evidence>
<dbReference type="NCBIfam" id="TIGR04183">
    <property type="entry name" value="Por_Secre_tail"/>
    <property type="match status" value="1"/>
</dbReference>
<gene>
    <name evidence="2" type="ORF">CWD77_04685</name>
</gene>
<dbReference type="PROSITE" id="PS50853">
    <property type="entry name" value="FN3"/>
    <property type="match status" value="1"/>
</dbReference>
<dbReference type="EMBL" id="PISP01000001">
    <property type="protein sequence ID" value="PKD44764.1"/>
    <property type="molecule type" value="Genomic_DNA"/>
</dbReference>
<keyword evidence="3" id="KW-1185">Reference proteome</keyword>
<accession>A0A2N0VKS2</accession>
<dbReference type="InterPro" id="IPR049804">
    <property type="entry name" value="Choice_anch_L"/>
</dbReference>
<dbReference type="Pfam" id="PF18962">
    <property type="entry name" value="Por_Secre_tail"/>
    <property type="match status" value="1"/>
</dbReference>
<evidence type="ECO:0000259" key="1">
    <source>
        <dbReference type="PROSITE" id="PS50853"/>
    </source>
</evidence>
<reference evidence="2 3" key="1">
    <citation type="submission" date="2017-11" db="EMBL/GenBank/DDBJ databases">
        <title>Rhodohalobacter 15182 sp. nov., isolated from a salt lake.</title>
        <authorList>
            <person name="Han S."/>
        </authorList>
    </citation>
    <scope>NUCLEOTIDE SEQUENCE [LARGE SCALE GENOMIC DNA]</scope>
    <source>
        <strain evidence="2 3">15182</strain>
    </source>
</reference>
<sequence length="1665" mass="183211">MLRFILAVFFILSIQHQVLFGQERVTKVINESESVNKINANSSVNIANTDVIEALGLNEEDVISIDFLGSDQLGYSIFSQAASGFPIKGNSYLVLSSGCADLALDVDIDANVISCELENGPTGPGSATDIVRLKLELNVPDGANFLSFDFKFFSEEYPNFIGSSFNDGFIVEVGESTFTVDGSGNLVAPDNVVFDKEGNPITINDTGTLGQKEGFAAGTAYGRKQNGGATTDLDTYIPISPGQETISLIFSIFDVADRVYDSTVFIDNMQFHVQPAIELIALEVNQSIQNWNNTVPLIEDKPTIVRAHMQTLTQDSVRANVWLEGYDEFDNPLSPAQVAPYESDSNIPGYISAEEDPFAFAQRRATYDKSINFDLPQSWLNGKIKLKINGGDISCPDQAQLISTSDGGCMTNILEFQESGVPEITFFLIDWKNSDGDIIKADFTNSDLFETIKKVISMFPISGVKGTYRGRITMEFSDVVGDSVSSKDILKKLNYMWLHDVLEGTINKDHIYYGFINSGKDNYKGEANDIPGFTAYTNLDNFTISTTMHELGHAFGQRHAVHSKFGDMPSDGWIEGIQKKGPCAEKAAPWAQDFPFFHRPEENHPEVATLGPVENVFNESWGINTNNRRIATVSHLGNVKKENGIWGDKKGGWNAELMSYCTNDNYSNEDSFDDRWISSFTYESIWEHIKDRYGSTASNLLAFAGSENFTELNSTLIGRYLVVSGSIDFAQETPENSVDFSPIQSIVNPSTIDHLTPDPGDFLLRAVGGDGEVLYETSFEPTFGSDGSMEVGSFSIAVPYDAEIASIQVLYNETPLGSVVASANTPTVQLEYPVGGESISGDSLEVIWNGTDSDGGDLSYSLYYSDNAGESWKTVITDIRQSSYSVNTSNLEKSSEGRFRIQVSDGFNTAEDTTGIFSVPNSTPDAFILSPSTDAQIDTSAVITLRGSASDLEDGQLEGSSLEWRSDVDGFLGNGSVLQLVGSTLSRGIHNVTLKATDMDGAYAETSVKLEITAPSPTTTVSTRPGVQGTIPNQELDPNGDTFYADLQEIFFDPSEGDLTFEVSSSNENVASVSIDGNQLSLVTSSVGVSEIDVTAKNGVGNSTITFMVIVGNVNLPVLISPVDDGTDVNIFPELIWEGKSQDEVYHLQLSDEATFNSTLVDVTALTNESYQIEEPLDYGQTYYWRVQVDDDLSEDQWSMISSFMTESIPIPDSLAMSINDESVSISWDISKTVGLTDIHIYRGSSINNLELYDEVSPEITEYTDTDPTQGSIFYSLKAIDLNNSESEFSDILSYYNQVHDISNSWEMISLPIEYESIDLQSSQLFSFNRTYSSDSTIVQGKGYWIRSATGESLNTKGVGLKNTVIKLNEGWNLIGSLVDTVEVSSIVDSSNVLSNAPIMTYQDGVYEEVDFMIPSYGYWVHANDSGYIFLDVDLITENGEETQIAQKVQSDIKSDKILFGVGDVELAFHISNNPLDNQIKYRYLLPPKPPVTVLDIRSDKNYSILDNLPAEIYLTSNNYPVSVNLSEDSVVDEFAYRIIAVDENEEIHINLLPGQKHSISKEYSSLILERVSLDEMILETNIDQNFPNPFNPTTNIRYQIANQAEVSMVVYDLLGRRVATLVNQTQQPGIYNVQFDGSSLASGVYFLRIQAGSFVDIQKLTLIK</sequence>
<dbReference type="Gene3D" id="2.60.40.10">
    <property type="entry name" value="Immunoglobulins"/>
    <property type="match status" value="3"/>
</dbReference>
<comment type="caution">
    <text evidence="2">The sequence shown here is derived from an EMBL/GenBank/DDBJ whole genome shotgun (WGS) entry which is preliminary data.</text>
</comment>
<dbReference type="SUPFAM" id="SSF55486">
    <property type="entry name" value="Metalloproteases ('zincins'), catalytic domain"/>
    <property type="match status" value="1"/>
</dbReference>